<dbReference type="GO" id="GO:0006629">
    <property type="term" value="P:lipid metabolic process"/>
    <property type="evidence" value="ECO:0007669"/>
    <property type="project" value="InterPro"/>
</dbReference>
<dbReference type="STRING" id="1817825.A2720_02155"/>
<reference evidence="2 3" key="1">
    <citation type="journal article" date="2016" name="Nat. Commun.">
        <title>Thousands of microbial genomes shed light on interconnected biogeochemical processes in an aquifer system.</title>
        <authorList>
            <person name="Anantharaman K."/>
            <person name="Brown C.T."/>
            <person name="Hug L.A."/>
            <person name="Sharon I."/>
            <person name="Castelle C.J."/>
            <person name="Probst A.J."/>
            <person name="Thomas B.C."/>
            <person name="Singh A."/>
            <person name="Wilkins M.J."/>
            <person name="Karaoz U."/>
            <person name="Brodie E.L."/>
            <person name="Williams K.H."/>
            <person name="Hubbard S.S."/>
            <person name="Banfield J.F."/>
        </authorList>
    </citation>
    <scope>NUCLEOTIDE SEQUENCE [LARGE SCALE GENOMIC DNA]</scope>
</reference>
<dbReference type="Gene3D" id="3.30.1920.20">
    <property type="match status" value="1"/>
</dbReference>
<dbReference type="GO" id="GO:0008374">
    <property type="term" value="F:O-acyltransferase activity"/>
    <property type="evidence" value="ECO:0007669"/>
    <property type="project" value="InterPro"/>
</dbReference>
<keyword evidence="1" id="KW-0732">Signal</keyword>
<proteinExistence type="predicted"/>
<dbReference type="Gene3D" id="3.40.50.1820">
    <property type="entry name" value="alpha/beta hydrolase"/>
    <property type="match status" value="1"/>
</dbReference>
<dbReference type="SUPFAM" id="SSF53474">
    <property type="entry name" value="alpha/beta-Hydrolases"/>
    <property type="match status" value="1"/>
</dbReference>
<dbReference type="InterPro" id="IPR029058">
    <property type="entry name" value="AB_hydrolase_fold"/>
</dbReference>
<dbReference type="InterPro" id="IPR058094">
    <property type="entry name" value="Ig-like_OmpL47-like"/>
</dbReference>
<dbReference type="EMBL" id="MFEL01000006">
    <property type="protein sequence ID" value="OGE81696.1"/>
    <property type="molecule type" value="Genomic_DNA"/>
</dbReference>
<organism evidence="2 3">
    <name type="scientific">Candidatus Doudnabacteria bacterium RIFCSPHIGHO2_01_FULL_46_24</name>
    <dbReference type="NCBI Taxonomy" id="1817825"/>
    <lineage>
        <taxon>Bacteria</taxon>
        <taxon>Candidatus Doudnaibacteriota</taxon>
    </lineage>
</organism>
<gene>
    <name evidence="2" type="ORF">A2720_02155</name>
</gene>
<protein>
    <recommendedName>
        <fullName evidence="4">Lecithin:cholesterol acyltransferase</fullName>
    </recommendedName>
</protein>
<name>A0A1F5NVJ3_9BACT</name>
<dbReference type="AlphaFoldDB" id="A0A1F5NVJ3"/>
<dbReference type="InterPro" id="IPR003386">
    <property type="entry name" value="LACT/PDAT_acylTrfase"/>
</dbReference>
<dbReference type="Proteomes" id="UP000178892">
    <property type="component" value="Unassembled WGS sequence"/>
</dbReference>
<evidence type="ECO:0000313" key="3">
    <source>
        <dbReference type="Proteomes" id="UP000178892"/>
    </source>
</evidence>
<sequence length="903" mass="100066">MKKAIKIKRVSLAALVVLGAVFVCGRVQAAVPTTACDAQWTDILHAQYINHIGTDETLEDGSKGFKYGSNNDNFISESGNIVTFQPFVLFTPTANSVFKVWAVNSSCTAQYGDSSLFILAGLNTITYNRDTNEVKFNTEEPSTVSNGIPKYLGFDVWDGVSGSVATTYTYLVDLTNIQNPTVPAPVQEGGARFVESKPNVPGDEPEGKRPVLIIPGIMGSELYENGELVWINKAKIADYTKDLFLLESLGLDERGNPMKSVSPGNIVQKVLTVDIFERLISDLEQQKYINGENYFTFPYDWRLDLKKSRELLKEKIAESKKGFNKIDIVAHSMGGLLVKDYIKQYGSENINKLILVGTPHLGAPKAAKTLLEGDTDIPMNILNKNTMKQLSLNMPTIYQLLPNQKYFDIFNGYINFSAEPWVAPNILDYNRTREFLKSRNLNGALLDQEQEIQLLSELDLTGVDAYNIAGCGTNTQAGYRFNSEFIIKGIGYTSGDKTVPFMSARQVNIPFENKYYVKKAGHSELPSHEYARKIILDILTGQKPILDEVNASNGTKVCDYKGKKLEWKSPVEVHVYDQNRNHAGPTQSGAFENNLNIDYEIIDGEKFIFIPTDDGRTYTVEANGEELGNFDLVISDINNGEAVSSVIFNDVPITENSQIILDLYQAEPTASLDGNMLTPDSTLTQALDDVVPPQTSIETLETEESITVKLSASDGKLGSGIMYTKYSIDGQNYKIYTEPIEIKEFGNIVLKYYSVDNVGNNEPENTRDFKIAYDPGKVLGTSTGLKDGTLVLNAADNRTVYIIGSGGEKYGFISEEVYKGLGYRFSNLVLADISDYELGGYVYTASGPHPDGSLVEDESGAIWVLNYGKRFGFSFEQLQKSFDVKNIIKANWHDLSLPGEILE</sequence>
<comment type="caution">
    <text evidence="2">The sequence shown here is derived from an EMBL/GenBank/DDBJ whole genome shotgun (WGS) entry which is preliminary data.</text>
</comment>
<dbReference type="NCBIfam" id="NF047446">
    <property type="entry name" value="barrel_OmpL47"/>
    <property type="match status" value="1"/>
</dbReference>
<feature type="signal peptide" evidence="1">
    <location>
        <begin position="1"/>
        <end position="29"/>
    </location>
</feature>
<dbReference type="PANTHER" id="PTHR11440">
    <property type="entry name" value="LECITHIN-CHOLESTEROL ACYLTRANSFERASE-RELATED"/>
    <property type="match status" value="1"/>
</dbReference>
<accession>A0A1F5NVJ3</accession>
<dbReference type="Pfam" id="PF02450">
    <property type="entry name" value="LCAT"/>
    <property type="match status" value="1"/>
</dbReference>
<evidence type="ECO:0000256" key="1">
    <source>
        <dbReference type="SAM" id="SignalP"/>
    </source>
</evidence>
<evidence type="ECO:0000313" key="2">
    <source>
        <dbReference type="EMBL" id="OGE81696.1"/>
    </source>
</evidence>
<feature type="chain" id="PRO_5009520230" description="Lecithin:cholesterol acyltransferase" evidence="1">
    <location>
        <begin position="30"/>
        <end position="903"/>
    </location>
</feature>
<evidence type="ECO:0008006" key="4">
    <source>
        <dbReference type="Google" id="ProtNLM"/>
    </source>
</evidence>